<evidence type="ECO:0000313" key="2">
    <source>
        <dbReference type="EMBL" id="KAK7410515.1"/>
    </source>
</evidence>
<evidence type="ECO:0000256" key="1">
    <source>
        <dbReference type="SAM" id="MobiDB-lite"/>
    </source>
</evidence>
<sequence length="81" mass="8857">MLQECGRATHASAIILNTFEALENDVLQEISSILPSIGLLTLLLNHKVITKIELREPCEAVDGGAEAERVDQESLRVEETA</sequence>
<evidence type="ECO:0000313" key="3">
    <source>
        <dbReference type="Proteomes" id="UP001386955"/>
    </source>
</evidence>
<keyword evidence="3" id="KW-1185">Reference proteome</keyword>
<feature type="region of interest" description="Disordered" evidence="1">
    <location>
        <begin position="62"/>
        <end position="81"/>
    </location>
</feature>
<gene>
    <name evidence="2" type="ORF">VNO78_01347</name>
</gene>
<proteinExistence type="predicted"/>
<dbReference type="Gene3D" id="3.40.50.2000">
    <property type="entry name" value="Glycogen Phosphorylase B"/>
    <property type="match status" value="1"/>
</dbReference>
<dbReference type="EMBL" id="JAYMYS010000001">
    <property type="protein sequence ID" value="KAK7410515.1"/>
    <property type="molecule type" value="Genomic_DNA"/>
</dbReference>
<comment type="caution">
    <text evidence="2">The sequence shown here is derived from an EMBL/GenBank/DDBJ whole genome shotgun (WGS) entry which is preliminary data.</text>
</comment>
<protein>
    <submittedName>
        <fullName evidence="2">Uncharacterized protein</fullName>
    </submittedName>
</protein>
<dbReference type="AlphaFoldDB" id="A0AAN9SZG7"/>
<name>A0AAN9SZG7_PSOTE</name>
<organism evidence="2 3">
    <name type="scientific">Psophocarpus tetragonolobus</name>
    <name type="common">Winged bean</name>
    <name type="synonym">Dolichos tetragonolobus</name>
    <dbReference type="NCBI Taxonomy" id="3891"/>
    <lineage>
        <taxon>Eukaryota</taxon>
        <taxon>Viridiplantae</taxon>
        <taxon>Streptophyta</taxon>
        <taxon>Embryophyta</taxon>
        <taxon>Tracheophyta</taxon>
        <taxon>Spermatophyta</taxon>
        <taxon>Magnoliopsida</taxon>
        <taxon>eudicotyledons</taxon>
        <taxon>Gunneridae</taxon>
        <taxon>Pentapetalae</taxon>
        <taxon>rosids</taxon>
        <taxon>fabids</taxon>
        <taxon>Fabales</taxon>
        <taxon>Fabaceae</taxon>
        <taxon>Papilionoideae</taxon>
        <taxon>50 kb inversion clade</taxon>
        <taxon>NPAAA clade</taxon>
        <taxon>indigoferoid/millettioid clade</taxon>
        <taxon>Phaseoleae</taxon>
        <taxon>Psophocarpus</taxon>
    </lineage>
</organism>
<feature type="compositionally biased region" description="Basic and acidic residues" evidence="1">
    <location>
        <begin position="66"/>
        <end position="81"/>
    </location>
</feature>
<reference evidence="2 3" key="1">
    <citation type="submission" date="2024-01" db="EMBL/GenBank/DDBJ databases">
        <title>The genomes of 5 underutilized Papilionoideae crops provide insights into root nodulation and disease resistanc.</title>
        <authorList>
            <person name="Jiang F."/>
        </authorList>
    </citation>
    <scope>NUCLEOTIDE SEQUENCE [LARGE SCALE GENOMIC DNA]</scope>
    <source>
        <strain evidence="2">DUOXIRENSHENG_FW03</strain>
        <tissue evidence="2">Leaves</tissue>
    </source>
</reference>
<dbReference type="Proteomes" id="UP001386955">
    <property type="component" value="Unassembled WGS sequence"/>
</dbReference>
<accession>A0AAN9SZG7</accession>